<feature type="transmembrane region" description="Helical" evidence="1">
    <location>
        <begin position="254"/>
        <end position="275"/>
    </location>
</feature>
<keyword evidence="1" id="KW-0472">Membrane</keyword>
<keyword evidence="3" id="KW-1185">Reference proteome</keyword>
<evidence type="ECO:0000256" key="1">
    <source>
        <dbReference type="SAM" id="Phobius"/>
    </source>
</evidence>
<proteinExistence type="predicted"/>
<protein>
    <recommendedName>
        <fullName evidence="4">Cache domain-containing protein</fullName>
    </recommendedName>
</protein>
<keyword evidence="1" id="KW-1133">Transmembrane helix</keyword>
<keyword evidence="1" id="KW-0812">Transmembrane</keyword>
<accession>A0A4R1RRH3</accession>
<evidence type="ECO:0000313" key="2">
    <source>
        <dbReference type="EMBL" id="TCL68542.1"/>
    </source>
</evidence>
<gene>
    <name evidence="2" type="ORF">EDC14_101383</name>
</gene>
<comment type="caution">
    <text evidence="2">The sequence shown here is derived from an EMBL/GenBank/DDBJ whole genome shotgun (WGS) entry which is preliminary data.</text>
</comment>
<evidence type="ECO:0000313" key="3">
    <source>
        <dbReference type="Proteomes" id="UP000295008"/>
    </source>
</evidence>
<dbReference type="RefSeq" id="WP_132014528.1">
    <property type="nucleotide sequence ID" value="NZ_SLUN01000013.1"/>
</dbReference>
<dbReference type="AlphaFoldDB" id="A0A4R1RRH3"/>
<sequence length="327" mass="36751">MFNRLEFKIRALIVTVISTSALITSVFLYCALRQNIIGHSVRLAVQYAEQQNRNAQLFLSLMEETAKLLLNDEDIIRALQNPNFNSSIVNKAIDKLNGIQTSSVSLTGMTIYGLNRAYYSSDSIDLAPNHRPTLEQLMQNSAFRCFATSAQQRLWWTHAPEARGRSGQNAILTLALKIVNPAGKRLGYVLLDMRTPSFFQFFADPRKGSGAYIMAGSRELFRAPYHRGLPVEPLRSRPKKNGPAKFFMDRFGRFLYIGFPISYSSDTIVKVLPLAGVRRQLFGFLLLLLLSNLAFIGGSVWVSRIISASITRPLNELLLKMQKTAPL</sequence>
<name>A0A4R1RRH3_HYDET</name>
<feature type="transmembrane region" description="Helical" evidence="1">
    <location>
        <begin position="281"/>
        <end position="302"/>
    </location>
</feature>
<organism evidence="2 3">
    <name type="scientific">Hydrogenispora ethanolica</name>
    <dbReference type="NCBI Taxonomy" id="1082276"/>
    <lineage>
        <taxon>Bacteria</taxon>
        <taxon>Bacillati</taxon>
        <taxon>Bacillota</taxon>
        <taxon>Hydrogenispora</taxon>
    </lineage>
</organism>
<dbReference type="Proteomes" id="UP000295008">
    <property type="component" value="Unassembled WGS sequence"/>
</dbReference>
<dbReference type="EMBL" id="SLUN01000013">
    <property type="protein sequence ID" value="TCL68542.1"/>
    <property type="molecule type" value="Genomic_DNA"/>
</dbReference>
<feature type="transmembrane region" description="Helical" evidence="1">
    <location>
        <begin position="12"/>
        <end position="32"/>
    </location>
</feature>
<dbReference type="OrthoDB" id="2608537at2"/>
<reference evidence="2 3" key="1">
    <citation type="submission" date="2019-03" db="EMBL/GenBank/DDBJ databases">
        <title>Genomic Encyclopedia of Type Strains, Phase IV (KMG-IV): sequencing the most valuable type-strain genomes for metagenomic binning, comparative biology and taxonomic classification.</title>
        <authorList>
            <person name="Goeker M."/>
        </authorList>
    </citation>
    <scope>NUCLEOTIDE SEQUENCE [LARGE SCALE GENOMIC DNA]</scope>
    <source>
        <strain evidence="2 3">LX-B</strain>
    </source>
</reference>
<evidence type="ECO:0008006" key="4">
    <source>
        <dbReference type="Google" id="ProtNLM"/>
    </source>
</evidence>